<feature type="domain" description="Cyclin-like" evidence="4">
    <location>
        <begin position="279"/>
        <end position="364"/>
    </location>
</feature>
<reference evidence="6 7" key="2">
    <citation type="submission" date="2018-11" db="EMBL/GenBank/DDBJ databases">
        <authorList>
            <consortium name="Pathogen Informatics"/>
        </authorList>
    </citation>
    <scope>NUCLEOTIDE SEQUENCE [LARGE SCALE GENOMIC DNA]</scope>
</reference>
<dbReference type="STRING" id="103827.A0A0N5CNE7"/>
<dbReference type="PANTHER" id="PTHR10177">
    <property type="entry name" value="CYCLINS"/>
    <property type="match status" value="1"/>
</dbReference>
<feature type="compositionally biased region" description="Low complexity" evidence="3">
    <location>
        <begin position="152"/>
        <end position="166"/>
    </location>
</feature>
<feature type="region of interest" description="Disordered" evidence="3">
    <location>
        <begin position="1"/>
        <end position="28"/>
    </location>
</feature>
<dbReference type="Pfam" id="PF02984">
    <property type="entry name" value="Cyclin_C"/>
    <property type="match status" value="1"/>
</dbReference>
<dbReference type="SMART" id="SM00385">
    <property type="entry name" value="CYCLIN"/>
    <property type="match status" value="1"/>
</dbReference>
<dbReference type="CDD" id="cd20537">
    <property type="entry name" value="CYCLIN_CCNO-like_rpt2"/>
    <property type="match status" value="1"/>
</dbReference>
<dbReference type="InterPro" id="IPR006671">
    <property type="entry name" value="Cyclin_N"/>
</dbReference>
<dbReference type="InterPro" id="IPR013763">
    <property type="entry name" value="Cyclin-like_dom"/>
</dbReference>
<feature type="domain" description="Cyclin C-terminal" evidence="5">
    <location>
        <begin position="373"/>
        <end position="488"/>
    </location>
</feature>
<reference evidence="8" key="1">
    <citation type="submission" date="2017-02" db="UniProtKB">
        <authorList>
            <consortium name="WormBaseParasite"/>
        </authorList>
    </citation>
    <scope>IDENTIFICATION</scope>
</reference>
<proteinExistence type="inferred from homology"/>
<dbReference type="Pfam" id="PF00134">
    <property type="entry name" value="Cyclin_N"/>
    <property type="match status" value="1"/>
</dbReference>
<evidence type="ECO:0000313" key="7">
    <source>
        <dbReference type="Proteomes" id="UP000276776"/>
    </source>
</evidence>
<dbReference type="SUPFAM" id="SSF47954">
    <property type="entry name" value="Cyclin-like"/>
    <property type="match status" value="2"/>
</dbReference>
<evidence type="ECO:0000256" key="3">
    <source>
        <dbReference type="SAM" id="MobiDB-lite"/>
    </source>
</evidence>
<evidence type="ECO:0000259" key="4">
    <source>
        <dbReference type="SMART" id="SM00385"/>
    </source>
</evidence>
<dbReference type="SMART" id="SM01332">
    <property type="entry name" value="Cyclin_C"/>
    <property type="match status" value="1"/>
</dbReference>
<accession>A0A0N5CNE7</accession>
<keyword evidence="7" id="KW-1185">Reference proteome</keyword>
<evidence type="ECO:0000256" key="1">
    <source>
        <dbReference type="ARBA" id="ARBA00023127"/>
    </source>
</evidence>
<dbReference type="WBParaSite" id="TCLT_0000170401-mRNA-1">
    <property type="protein sequence ID" value="TCLT_0000170401-mRNA-1"/>
    <property type="gene ID" value="TCLT_0000170401"/>
</dbReference>
<organism evidence="8">
    <name type="scientific">Thelazia callipaeda</name>
    <name type="common">Oriental eyeworm</name>
    <name type="synonym">Parasitic nematode</name>
    <dbReference type="NCBI Taxonomy" id="103827"/>
    <lineage>
        <taxon>Eukaryota</taxon>
        <taxon>Metazoa</taxon>
        <taxon>Ecdysozoa</taxon>
        <taxon>Nematoda</taxon>
        <taxon>Chromadorea</taxon>
        <taxon>Rhabditida</taxon>
        <taxon>Spirurina</taxon>
        <taxon>Spiruromorpha</taxon>
        <taxon>Thelazioidea</taxon>
        <taxon>Thelaziidae</taxon>
        <taxon>Thelazia</taxon>
    </lineage>
</organism>
<keyword evidence="1 2" id="KW-0195">Cyclin</keyword>
<dbReference type="InterPro" id="IPR004367">
    <property type="entry name" value="Cyclin_C-dom"/>
</dbReference>
<dbReference type="OMA" id="WICDSAR"/>
<dbReference type="AlphaFoldDB" id="A0A0N5CNE7"/>
<dbReference type="InterPro" id="IPR036915">
    <property type="entry name" value="Cyclin-like_sf"/>
</dbReference>
<protein>
    <submittedName>
        <fullName evidence="8">Cyclin N-terminal domain-containing protein</fullName>
    </submittedName>
</protein>
<dbReference type="InterPro" id="IPR039361">
    <property type="entry name" value="Cyclin"/>
</dbReference>
<name>A0A0N5CNE7_THECL</name>
<evidence type="ECO:0000259" key="5">
    <source>
        <dbReference type="SMART" id="SM01332"/>
    </source>
</evidence>
<sequence>MNGKQASVKRGFRSHLTRPSILRSSRNIPSYLTHRDPNVEHRRVHKDDSDEIIPKKRLDLNLEDRENENSKCRFDALPSRSRWLPTQACKFQVYCDDNQHPQTSCVVDSKQNSNYRKQEEVGACCSFQSSGLQRNTKFTCEHPDSNEEQSSSDDNSSSSFDRNFESDSNSDFIQDENIHPGTSSNQNILPWCRKIGFQKRSHHVHSLNLRSASRLPEGSCTSRSSSGEINGDVISVSYVYCEDMYRYKRYLELERRITGIYLMRQDRVLTSTMRYDVINWMCQAGEQLEIGLHTFHLAVAVFDGMMEASPKFPSEHIQLLAVSCLLISSKFQDTISTDVKQCVKVTNGLYNEVLILKMERLIFATLNFNMLLPTSYWFGWRLIRRAKFARVACELMYYFLELALLDSSFLQLRPSMIAASSFYLVLLVHKLQYFIAMLDSDIDPEELIVPAKRLLALFHEAPVKENFIFLKYGTAKHEWVSLSKLPIALSPSSQCSTVIYCNELDTETDEGTSHRANHLYILQVREG</sequence>
<gene>
    <name evidence="6" type="ORF">TCLT_LOCUS1705</name>
</gene>
<dbReference type="OrthoDB" id="5590282at2759"/>
<evidence type="ECO:0000313" key="6">
    <source>
        <dbReference type="EMBL" id="VDM97285.1"/>
    </source>
</evidence>
<dbReference type="EMBL" id="UYYF01000246">
    <property type="protein sequence ID" value="VDM97285.1"/>
    <property type="molecule type" value="Genomic_DNA"/>
</dbReference>
<evidence type="ECO:0000313" key="8">
    <source>
        <dbReference type="WBParaSite" id="TCLT_0000170401-mRNA-1"/>
    </source>
</evidence>
<dbReference type="Proteomes" id="UP000276776">
    <property type="component" value="Unassembled WGS sequence"/>
</dbReference>
<feature type="region of interest" description="Disordered" evidence="3">
    <location>
        <begin position="138"/>
        <end position="166"/>
    </location>
</feature>
<comment type="similarity">
    <text evidence="2">Belongs to the cyclin family.</text>
</comment>
<evidence type="ECO:0000256" key="2">
    <source>
        <dbReference type="RuleBase" id="RU000383"/>
    </source>
</evidence>
<dbReference type="Gene3D" id="1.10.472.10">
    <property type="entry name" value="Cyclin-like"/>
    <property type="match status" value="2"/>
</dbReference>